<evidence type="ECO:0000313" key="1">
    <source>
        <dbReference type="EMBL" id="CAA9440744.1"/>
    </source>
</evidence>
<gene>
    <name evidence="1" type="ORF">AVDCRST_MAG82-2863</name>
</gene>
<name>A0A6J4QG00_9ACTN</name>
<dbReference type="EMBL" id="CADCVA010000351">
    <property type="protein sequence ID" value="CAA9440744.1"/>
    <property type="molecule type" value="Genomic_DNA"/>
</dbReference>
<sequence>MISELPVRQCAPVLATTERGLWKQDQDFDRCQGFGEHLLSTVGMMPRGRVRRILRSTCRGTFAQYLRQQRRG</sequence>
<accession>A0A6J4QG00</accession>
<organism evidence="1">
    <name type="scientific">uncultured Rubrobacteraceae bacterium</name>
    <dbReference type="NCBI Taxonomy" id="349277"/>
    <lineage>
        <taxon>Bacteria</taxon>
        <taxon>Bacillati</taxon>
        <taxon>Actinomycetota</taxon>
        <taxon>Rubrobacteria</taxon>
        <taxon>Rubrobacterales</taxon>
        <taxon>Rubrobacteraceae</taxon>
        <taxon>environmental samples</taxon>
    </lineage>
</organism>
<protein>
    <submittedName>
        <fullName evidence="1">Uncharacterized protein</fullName>
    </submittedName>
</protein>
<reference evidence="1" key="1">
    <citation type="submission" date="2020-02" db="EMBL/GenBank/DDBJ databases">
        <authorList>
            <person name="Meier V. D."/>
        </authorList>
    </citation>
    <scope>NUCLEOTIDE SEQUENCE</scope>
    <source>
        <strain evidence="1">AVDCRST_MAG82</strain>
    </source>
</reference>
<proteinExistence type="predicted"/>
<dbReference type="AlphaFoldDB" id="A0A6J4QG00"/>